<dbReference type="GO" id="GO:0005615">
    <property type="term" value="C:extracellular space"/>
    <property type="evidence" value="ECO:0007669"/>
    <property type="project" value="TreeGrafter"/>
</dbReference>
<dbReference type="EMBL" id="KV969297">
    <property type="protein sequence ID" value="PIO23449.1"/>
    <property type="molecule type" value="Genomic_DNA"/>
</dbReference>
<evidence type="ECO:0000313" key="7">
    <source>
        <dbReference type="Proteomes" id="UP000228934"/>
    </source>
</evidence>
<feature type="non-terminal residue" evidence="6">
    <location>
        <position position="1"/>
    </location>
</feature>
<comment type="subcellular location">
    <subcellularLocation>
        <location evidence="1">Secreted</location>
    </subcellularLocation>
</comment>
<dbReference type="PROSITE" id="PS51448">
    <property type="entry name" value="P_TREFOIL_2"/>
    <property type="match status" value="2"/>
</dbReference>
<dbReference type="AlphaFoldDB" id="A0A2G9R6G2"/>
<keyword evidence="2" id="KW-0964">Secreted</keyword>
<organism evidence="6 7">
    <name type="scientific">Aquarana catesbeiana</name>
    <name type="common">American bullfrog</name>
    <name type="synonym">Rana catesbeiana</name>
    <dbReference type="NCBI Taxonomy" id="8400"/>
    <lineage>
        <taxon>Eukaryota</taxon>
        <taxon>Metazoa</taxon>
        <taxon>Chordata</taxon>
        <taxon>Craniata</taxon>
        <taxon>Vertebrata</taxon>
        <taxon>Euteleostomi</taxon>
        <taxon>Amphibia</taxon>
        <taxon>Batrachia</taxon>
        <taxon>Anura</taxon>
        <taxon>Neobatrachia</taxon>
        <taxon>Ranoidea</taxon>
        <taxon>Ranidae</taxon>
        <taxon>Aquarana</taxon>
    </lineage>
</organism>
<reference evidence="7" key="1">
    <citation type="journal article" date="2017" name="Nat. Commun.">
        <title>The North American bullfrog draft genome provides insight into hormonal regulation of long noncoding RNA.</title>
        <authorList>
            <person name="Hammond S.A."/>
            <person name="Warren R.L."/>
            <person name="Vandervalk B.P."/>
            <person name="Kucuk E."/>
            <person name="Khan H."/>
            <person name="Gibb E.A."/>
            <person name="Pandoh P."/>
            <person name="Kirk H."/>
            <person name="Zhao Y."/>
            <person name="Jones M."/>
            <person name="Mungall A.J."/>
            <person name="Coope R."/>
            <person name="Pleasance S."/>
            <person name="Moore R.A."/>
            <person name="Holt R.A."/>
            <person name="Round J.M."/>
            <person name="Ohora S."/>
            <person name="Walle B.V."/>
            <person name="Veldhoen N."/>
            <person name="Helbing C.C."/>
            <person name="Birol I."/>
        </authorList>
    </citation>
    <scope>NUCLEOTIDE SEQUENCE [LARGE SCALE GENOMIC DNA]</scope>
</reference>
<evidence type="ECO:0000256" key="3">
    <source>
        <dbReference type="ARBA" id="ARBA00023157"/>
    </source>
</evidence>
<dbReference type="GO" id="GO:0030277">
    <property type="term" value="P:maintenance of gastrointestinal epithelium"/>
    <property type="evidence" value="ECO:0007669"/>
    <property type="project" value="TreeGrafter"/>
</dbReference>
<feature type="disulfide bond" evidence="4">
    <location>
        <begin position="64"/>
        <end position="79"/>
    </location>
</feature>
<evidence type="ECO:0000313" key="6">
    <source>
        <dbReference type="EMBL" id="PIO23449.1"/>
    </source>
</evidence>
<keyword evidence="3 4" id="KW-1015">Disulfide bond</keyword>
<dbReference type="PANTHER" id="PTHR13826">
    <property type="entry name" value="INTESTINAL TREFOIL FACTOR-RELATED"/>
    <property type="match status" value="1"/>
</dbReference>
<dbReference type="InterPro" id="IPR017994">
    <property type="entry name" value="P_trefoil_chordata"/>
</dbReference>
<dbReference type="PANTHER" id="PTHR13826:SF22">
    <property type="entry name" value="GASTROINTESTINAL GROWTH FACTOR XP4-RELATED"/>
    <property type="match status" value="1"/>
</dbReference>
<dbReference type="InterPro" id="IPR017957">
    <property type="entry name" value="P_trefoil_CS"/>
</dbReference>
<keyword evidence="7" id="KW-1185">Reference proteome</keyword>
<evidence type="ECO:0000256" key="4">
    <source>
        <dbReference type="PROSITE-ProRule" id="PRU00779"/>
    </source>
</evidence>
<dbReference type="OrthoDB" id="10051464at2759"/>
<feature type="disulfide bond" evidence="4">
    <location>
        <begin position="14"/>
        <end position="29"/>
    </location>
</feature>
<dbReference type="CDD" id="cd00111">
    <property type="entry name" value="Trefoil"/>
    <property type="match status" value="2"/>
</dbReference>
<sequence>TKCNPSGPRARVSCGYSGISKKGCTDRGCCFDDSVPQVVWCYQPVIQAVKHDCSAVHPHKRAKCGPPGVSPDECTKYGCCFDSSVAGVPWCFQPEVKKGWLFCCIFFSLLQKN</sequence>
<dbReference type="Pfam" id="PF00088">
    <property type="entry name" value="Trefoil"/>
    <property type="match status" value="2"/>
</dbReference>
<protein>
    <recommendedName>
        <fullName evidence="5">P-type domain-containing protein</fullName>
    </recommendedName>
</protein>
<feature type="non-terminal residue" evidence="6">
    <location>
        <position position="113"/>
    </location>
</feature>
<evidence type="ECO:0000256" key="2">
    <source>
        <dbReference type="ARBA" id="ARBA00022525"/>
    </source>
</evidence>
<dbReference type="SUPFAM" id="SSF57492">
    <property type="entry name" value="Trefoil"/>
    <property type="match status" value="2"/>
</dbReference>
<proteinExistence type="predicted"/>
<feature type="disulfide bond" evidence="4">
    <location>
        <begin position="24"/>
        <end position="41"/>
    </location>
</feature>
<dbReference type="InterPro" id="IPR044913">
    <property type="entry name" value="P_trefoil_dom_sf"/>
</dbReference>
<dbReference type="Gene3D" id="4.10.110.10">
    <property type="entry name" value="Spasmolytic Protein, domain 1"/>
    <property type="match status" value="2"/>
</dbReference>
<dbReference type="Proteomes" id="UP000228934">
    <property type="component" value="Unassembled WGS sequence"/>
</dbReference>
<gene>
    <name evidence="6" type="ORF">AB205_0008500</name>
</gene>
<feature type="disulfide bond" evidence="4">
    <location>
        <begin position="74"/>
        <end position="91"/>
    </location>
</feature>
<dbReference type="FunFam" id="4.10.110.10:FF:000006">
    <property type="entry name" value="Trefoil factor 1"/>
    <property type="match status" value="2"/>
</dbReference>
<evidence type="ECO:0000259" key="5">
    <source>
        <dbReference type="PROSITE" id="PS51448"/>
    </source>
</evidence>
<feature type="domain" description="P-type" evidence="5">
    <location>
        <begin position="51"/>
        <end position="95"/>
    </location>
</feature>
<feature type="domain" description="P-type" evidence="5">
    <location>
        <begin position="1"/>
        <end position="45"/>
    </location>
</feature>
<accession>A0A2G9R6G2</accession>
<name>A0A2G9R6G2_AQUCT</name>
<dbReference type="PROSITE" id="PS00025">
    <property type="entry name" value="P_TREFOIL_1"/>
    <property type="match status" value="1"/>
</dbReference>
<dbReference type="SMART" id="SM00018">
    <property type="entry name" value="PD"/>
    <property type="match status" value="2"/>
</dbReference>
<dbReference type="PRINTS" id="PR00680">
    <property type="entry name" value="PTREFOIL"/>
</dbReference>
<dbReference type="InterPro" id="IPR000519">
    <property type="entry name" value="P_trefoil_dom"/>
</dbReference>
<comment type="caution">
    <text evidence="4">Lacks conserved residue(s) required for the propagation of feature annotation.</text>
</comment>
<evidence type="ECO:0000256" key="1">
    <source>
        <dbReference type="ARBA" id="ARBA00004613"/>
    </source>
</evidence>